<dbReference type="InterPro" id="IPR018677">
    <property type="entry name" value="DUF2157"/>
</dbReference>
<dbReference type="Pfam" id="PF09925">
    <property type="entry name" value="DUF2157"/>
    <property type="match status" value="1"/>
</dbReference>
<proteinExistence type="predicted"/>
<evidence type="ECO:0000313" key="3">
    <source>
        <dbReference type="EMBL" id="WDF67582.1"/>
    </source>
</evidence>
<evidence type="ECO:0000256" key="1">
    <source>
        <dbReference type="SAM" id="Phobius"/>
    </source>
</evidence>
<gene>
    <name evidence="3" type="ORF">PQ465_14880</name>
</gene>
<feature type="transmembrane region" description="Helical" evidence="1">
    <location>
        <begin position="101"/>
        <end position="121"/>
    </location>
</feature>
<feature type="transmembrane region" description="Helical" evidence="1">
    <location>
        <begin position="44"/>
        <end position="64"/>
    </location>
</feature>
<name>A0ABY7WD53_9SPHI</name>
<accession>A0ABY7WD53</accession>
<evidence type="ECO:0000313" key="4">
    <source>
        <dbReference type="Proteomes" id="UP001221558"/>
    </source>
</evidence>
<keyword evidence="1" id="KW-0812">Transmembrane</keyword>
<feature type="transmembrane region" description="Helical" evidence="1">
    <location>
        <begin position="236"/>
        <end position="255"/>
    </location>
</feature>
<feature type="transmembrane region" description="Helical" evidence="1">
    <location>
        <begin position="208"/>
        <end position="230"/>
    </location>
</feature>
<feature type="domain" description="DUF2157" evidence="2">
    <location>
        <begin position="41"/>
        <end position="151"/>
    </location>
</feature>
<feature type="transmembrane region" description="Helical" evidence="1">
    <location>
        <begin position="176"/>
        <end position="196"/>
    </location>
</feature>
<dbReference type="RefSeq" id="WP_274266310.1">
    <property type="nucleotide sequence ID" value="NZ_CP117880.1"/>
</dbReference>
<dbReference type="Proteomes" id="UP001221558">
    <property type="component" value="Chromosome"/>
</dbReference>
<keyword evidence="1" id="KW-0472">Membrane</keyword>
<protein>
    <submittedName>
        <fullName evidence="3">DUF2157 domain-containing protein</fullName>
    </submittedName>
</protein>
<evidence type="ECO:0000259" key="2">
    <source>
        <dbReference type="Pfam" id="PF09925"/>
    </source>
</evidence>
<dbReference type="EMBL" id="CP117880">
    <property type="protein sequence ID" value="WDF67582.1"/>
    <property type="molecule type" value="Genomic_DNA"/>
</dbReference>
<sequence>MENIQREDIHLVAKHSNLSANAIYAALRDQVYPKAHAWHDFLRLFLLIFGVGFSLLGIVFFFAYNWADLPKFTKLGLVEGLLILLTGAALYPRFSPQTRKIVLSGSALIVGLLFAVFGQIYQTGANAYDFFLAWTVFISIWVLIANFTPLWLFFLLLINSTLILYQQQVAADWSPVLFNMALALINAAALCIGIGLSKSKTPRRIPTYFSNILSLASVSFATLGIVIGIFDHDFTELAIAASFTALGYTFALRHAWKQGNGFYLAIVSFSLIIIASAILLDILEQLTSILLVSGFLIGSVTYVVHLLIHLQKTKTHGTPA</sequence>
<feature type="transmembrane region" description="Helical" evidence="1">
    <location>
        <begin position="289"/>
        <end position="308"/>
    </location>
</feature>
<feature type="transmembrane region" description="Helical" evidence="1">
    <location>
        <begin position="262"/>
        <end position="283"/>
    </location>
</feature>
<organism evidence="3 4">
    <name type="scientific">Sphingobacterium oryzagri</name>
    <dbReference type="NCBI Taxonomy" id="3025669"/>
    <lineage>
        <taxon>Bacteria</taxon>
        <taxon>Pseudomonadati</taxon>
        <taxon>Bacteroidota</taxon>
        <taxon>Sphingobacteriia</taxon>
        <taxon>Sphingobacteriales</taxon>
        <taxon>Sphingobacteriaceae</taxon>
        <taxon>Sphingobacterium</taxon>
    </lineage>
</organism>
<keyword evidence="1" id="KW-1133">Transmembrane helix</keyword>
<feature type="transmembrane region" description="Helical" evidence="1">
    <location>
        <begin position="127"/>
        <end position="144"/>
    </location>
</feature>
<keyword evidence="4" id="KW-1185">Reference proteome</keyword>
<reference evidence="3 4" key="1">
    <citation type="submission" date="2023-02" db="EMBL/GenBank/DDBJ databases">
        <title>Genome sequence of Sphingobacterium sp. KACC 22765.</title>
        <authorList>
            <person name="Kim S."/>
            <person name="Heo J."/>
            <person name="Kwon S.-W."/>
        </authorList>
    </citation>
    <scope>NUCLEOTIDE SEQUENCE [LARGE SCALE GENOMIC DNA]</scope>
    <source>
        <strain evidence="3 4">KACC 22765</strain>
    </source>
</reference>